<organism evidence="4 5">
    <name type="scientific">Melanomma pulvis-pyrius CBS 109.77</name>
    <dbReference type="NCBI Taxonomy" id="1314802"/>
    <lineage>
        <taxon>Eukaryota</taxon>
        <taxon>Fungi</taxon>
        <taxon>Dikarya</taxon>
        <taxon>Ascomycota</taxon>
        <taxon>Pezizomycotina</taxon>
        <taxon>Dothideomycetes</taxon>
        <taxon>Pleosporomycetidae</taxon>
        <taxon>Pleosporales</taxon>
        <taxon>Melanommataceae</taxon>
        <taxon>Melanomma</taxon>
    </lineage>
</organism>
<dbReference type="InterPro" id="IPR024584">
    <property type="entry name" value="Tuberin_N"/>
</dbReference>
<feature type="compositionally biased region" description="Polar residues" evidence="2">
    <location>
        <begin position="831"/>
        <end position="850"/>
    </location>
</feature>
<dbReference type="Pfam" id="PF11864">
    <property type="entry name" value="DUF3384"/>
    <property type="match status" value="1"/>
</dbReference>
<dbReference type="InterPro" id="IPR000331">
    <property type="entry name" value="Rap/Ran_GAP_dom"/>
</dbReference>
<evidence type="ECO:0000256" key="1">
    <source>
        <dbReference type="ARBA" id="ARBA00022468"/>
    </source>
</evidence>
<proteinExistence type="predicted"/>
<feature type="region of interest" description="Disordered" evidence="2">
    <location>
        <begin position="816"/>
        <end position="860"/>
    </location>
</feature>
<feature type="region of interest" description="Disordered" evidence="2">
    <location>
        <begin position="1"/>
        <end position="54"/>
    </location>
</feature>
<feature type="region of interest" description="Disordered" evidence="2">
    <location>
        <begin position="1102"/>
        <end position="1135"/>
    </location>
</feature>
<feature type="compositionally biased region" description="Polar residues" evidence="2">
    <location>
        <begin position="496"/>
        <end position="513"/>
    </location>
</feature>
<gene>
    <name evidence="4" type="ORF">K505DRAFT_363921</name>
</gene>
<dbReference type="FunFam" id="3.40.50.11210:FF:000007">
    <property type="entry name" value="Tuberous sclerosis 2"/>
    <property type="match status" value="1"/>
</dbReference>
<feature type="compositionally biased region" description="Low complexity" evidence="2">
    <location>
        <begin position="43"/>
        <end position="54"/>
    </location>
</feature>
<keyword evidence="1" id="KW-0343">GTPase activation</keyword>
<sequence length="1620" mass="180483">MSPSSGNVPHTPDRRASSSTLFGAFRSLTAGRLRSPTPPTPGSPATTPTRTPSLAALRPEPVASGPLDAIVNRTAQQVAQNNESGVHGGPPELHGLVAQLHSSHSLQQRALAIDKITSILETYPVRNVLGLWAVASDLLLPEQPDEAAAAGYKLLKGCVSLPDLTPVERNVFFSAASLRKADSSFHLRLDIVSTLTDGGKNIEACESSLATFVLSSLDVRFKESRHAYKAARKANPKKKIDLPTKEGEDLARLFHYTTEISRFNSKIFSEDDLEQLLIKTMAICQETEQHSDIQNAIKLFDVVVTYIYVPSQILKPFLEVLCIIHRQLGNLQEQAWSTLSNLFKSHVGQAAVSALLDTLHHGPYRKSRQFPVYRGVIQILQRLLLEDGRNGLPAVSVSLLLPALKSSIHGEHESQEEFVVDLVHTILAEERMRELLRNETDWNVLIDIIYICVGRDDSRRAHAAAEKGAADKLTTEKATSAAGRSSLPDAIGTAVSAASTTGEPDGDVTSNADASAIPPARTELPRRNSQDSISKLLTKLDEISDNLDIVQKAAIVELFLRFAYRLSDSTAENMIRFYAEERYLQPSNPDWLETCRTMVASIVKDETRPRLLRILCVQTLRETYETVACLCASDTILQLATLLLNNIEAEEDVQVLNELVDFAVDIADQASDPGFVNITTLLKRRIDRPRVSPPPAAKSPSWTTPTLQSNTDKQLGTPCNVIATAFVRLFTRSVTTSARRIRILYEILRHIARSDAVDSDARLTTLKLLFRLRADFKHGLIVSASSEGERIAAVLWRTAETAIVYDETNGSALVDTGKHEDHVSWRDQRKVSGSSPHSSLNRQTGRQTNAAGRVSKPVPPLWMYPGPKGLPEEPSSEPSGVVFSHIDAEEYPLSDDVLDLEVTLWLELIISLLQKAPDWEVYSYVLVHLGPQLSNQSLVRSCVPQLKMLRSVICEQIRNSTFHEPPGYTLLKKADVAVCLFHVLTVLISYHDHYEKSEEDDLVKTFLHGIAFWDRTSNWCIHALTVCCHETPLSVGKSLDNIVQKMSTIVTKPSTAIHILEFLTSVARMPELYKNFREPEFKMVFGVSFRYLQHIRDQRDRAAVSSSSQNNHRSLKHSGASRDFSASPDPNASKTIKSAADDLPQYLYSLAYHVITFWFMGLRMEDRPKHIPWITKNLYYTDSTGRQIMEEQGQVILDMMSMVAYSDRDETIRDDHFATPGDGEVWKKTWIVGHSLVTIETATTTGVSMTTSRRPCGTRYLYTRPLLAPPPRHQAPLTVGPTSEGFSTSSYVDIMPDDIFQTYYAPLNLSDPPIPLPDDDMTRRAIAAFDHNATVDSHKVGVIYIGEGQTNEREILMNTLGSEPYSSFLQDLGTLVRLKDAKFNTGGLDFRNDQDGKYTFCWRDRCMELIFHIPTMMPTDPDDDMTYPNKKRHIGNDYVNIIWNDSGLPYNFDTFPSAFNYVHIVITPESKASFVDGRLAPDPDGKNRYYKIQVVSRPGFPDISPAVESKIICGKYLAAYCRLIAINANVFSQVWSIREGGESVSSWRNRLREIKRLRERYGANDTPAPSPSSPVHHQGLSSPPPRENGNKPFNRTSVATFISEGTSRSSITSSSQDVAL</sequence>
<feature type="compositionally biased region" description="Basic and acidic residues" evidence="2">
    <location>
        <begin position="466"/>
        <end position="475"/>
    </location>
</feature>
<reference evidence="4" key="1">
    <citation type="journal article" date="2020" name="Stud. Mycol.">
        <title>101 Dothideomycetes genomes: a test case for predicting lifestyles and emergence of pathogens.</title>
        <authorList>
            <person name="Haridas S."/>
            <person name="Albert R."/>
            <person name="Binder M."/>
            <person name="Bloem J."/>
            <person name="Labutti K."/>
            <person name="Salamov A."/>
            <person name="Andreopoulos B."/>
            <person name="Baker S."/>
            <person name="Barry K."/>
            <person name="Bills G."/>
            <person name="Bluhm B."/>
            <person name="Cannon C."/>
            <person name="Castanera R."/>
            <person name="Culley D."/>
            <person name="Daum C."/>
            <person name="Ezra D."/>
            <person name="Gonzalez J."/>
            <person name="Henrissat B."/>
            <person name="Kuo A."/>
            <person name="Liang C."/>
            <person name="Lipzen A."/>
            <person name="Lutzoni F."/>
            <person name="Magnuson J."/>
            <person name="Mondo S."/>
            <person name="Nolan M."/>
            <person name="Ohm R."/>
            <person name="Pangilinan J."/>
            <person name="Park H.-J."/>
            <person name="Ramirez L."/>
            <person name="Alfaro M."/>
            <person name="Sun H."/>
            <person name="Tritt A."/>
            <person name="Yoshinaga Y."/>
            <person name="Zwiers L.-H."/>
            <person name="Turgeon B."/>
            <person name="Goodwin S."/>
            <person name="Spatafora J."/>
            <person name="Crous P."/>
            <person name="Grigoriev I."/>
        </authorList>
    </citation>
    <scope>NUCLEOTIDE SEQUENCE</scope>
    <source>
        <strain evidence="4">CBS 109.77</strain>
    </source>
</reference>
<dbReference type="GO" id="GO:0051056">
    <property type="term" value="P:regulation of small GTPase mediated signal transduction"/>
    <property type="evidence" value="ECO:0007669"/>
    <property type="project" value="InterPro"/>
</dbReference>
<protein>
    <submittedName>
        <fullName evidence="4">Tuberin</fullName>
    </submittedName>
</protein>
<dbReference type="GO" id="GO:0005634">
    <property type="term" value="C:nucleus"/>
    <property type="evidence" value="ECO:0007669"/>
    <property type="project" value="InterPro"/>
</dbReference>
<feature type="compositionally biased region" description="Polar residues" evidence="2">
    <location>
        <begin position="1591"/>
        <end position="1600"/>
    </location>
</feature>
<dbReference type="PROSITE" id="PS50085">
    <property type="entry name" value="RAPGAP"/>
    <property type="match status" value="1"/>
</dbReference>
<dbReference type="InterPro" id="IPR027107">
    <property type="entry name" value="Tuberin/Ral-act_asu"/>
</dbReference>
<dbReference type="PANTHER" id="PTHR10063:SF0">
    <property type="entry name" value="TUBERIN"/>
    <property type="match status" value="1"/>
</dbReference>
<keyword evidence="5" id="KW-1185">Reference proteome</keyword>
<dbReference type="Gene3D" id="3.40.50.11210">
    <property type="entry name" value="Rap/Ran-GAP"/>
    <property type="match status" value="1"/>
</dbReference>
<feature type="compositionally biased region" description="Basic and acidic residues" evidence="2">
    <location>
        <begin position="816"/>
        <end position="830"/>
    </location>
</feature>
<evidence type="ECO:0000259" key="3">
    <source>
        <dbReference type="PROSITE" id="PS50085"/>
    </source>
</evidence>
<feature type="region of interest" description="Disordered" evidence="2">
    <location>
        <begin position="688"/>
        <end position="711"/>
    </location>
</feature>
<evidence type="ECO:0000256" key="2">
    <source>
        <dbReference type="SAM" id="MobiDB-lite"/>
    </source>
</evidence>
<feature type="domain" description="Rap-GAP" evidence="3">
    <location>
        <begin position="1326"/>
        <end position="1565"/>
    </location>
</feature>
<dbReference type="SUPFAM" id="SSF111347">
    <property type="entry name" value="Rap/Ran-GAP"/>
    <property type="match status" value="1"/>
</dbReference>
<feature type="region of interest" description="Disordered" evidence="2">
    <location>
        <begin position="466"/>
        <end position="528"/>
    </location>
</feature>
<dbReference type="Pfam" id="PF03542">
    <property type="entry name" value="Tuberin"/>
    <property type="match status" value="1"/>
</dbReference>
<evidence type="ECO:0000313" key="5">
    <source>
        <dbReference type="Proteomes" id="UP000799757"/>
    </source>
</evidence>
<dbReference type="GO" id="GO:0033596">
    <property type="term" value="C:TSC1-TSC2 complex"/>
    <property type="evidence" value="ECO:0007669"/>
    <property type="project" value="TreeGrafter"/>
</dbReference>
<dbReference type="GO" id="GO:0032007">
    <property type="term" value="P:negative regulation of TOR signaling"/>
    <property type="evidence" value="ECO:0007669"/>
    <property type="project" value="TreeGrafter"/>
</dbReference>
<dbReference type="EMBL" id="MU002024">
    <property type="protein sequence ID" value="KAF2791349.1"/>
    <property type="molecule type" value="Genomic_DNA"/>
</dbReference>
<dbReference type="InterPro" id="IPR035974">
    <property type="entry name" value="Rap/Ran-GAP_sf"/>
</dbReference>
<dbReference type="GO" id="GO:0005096">
    <property type="term" value="F:GTPase activator activity"/>
    <property type="evidence" value="ECO:0007669"/>
    <property type="project" value="UniProtKB-KW"/>
</dbReference>
<dbReference type="OrthoDB" id="19311at2759"/>
<accession>A0A6A6X4W1</accession>
<dbReference type="PANTHER" id="PTHR10063">
    <property type="entry name" value="TUBERIN"/>
    <property type="match status" value="1"/>
</dbReference>
<dbReference type="Pfam" id="PF02145">
    <property type="entry name" value="Rap_GAP"/>
    <property type="match status" value="1"/>
</dbReference>
<feature type="compositionally biased region" description="Low complexity" evidence="2">
    <location>
        <begin position="1602"/>
        <end position="1620"/>
    </location>
</feature>
<name>A0A6A6X4W1_9PLEO</name>
<dbReference type="InterPro" id="IPR018515">
    <property type="entry name" value="Tuberin-type_domain"/>
</dbReference>
<evidence type="ECO:0000313" key="4">
    <source>
        <dbReference type="EMBL" id="KAF2791349.1"/>
    </source>
</evidence>
<dbReference type="Proteomes" id="UP000799757">
    <property type="component" value="Unassembled WGS sequence"/>
</dbReference>
<feature type="region of interest" description="Disordered" evidence="2">
    <location>
        <begin position="1560"/>
        <end position="1620"/>
    </location>
</feature>
<feature type="compositionally biased region" description="Polar residues" evidence="2">
    <location>
        <begin position="700"/>
        <end position="711"/>
    </location>
</feature>